<evidence type="ECO:0000313" key="3">
    <source>
        <dbReference type="EMBL" id="OZI36008.1"/>
    </source>
</evidence>
<protein>
    <recommendedName>
        <fullName evidence="2">Immunity MXAN-0049 protein domain-containing protein</fullName>
    </recommendedName>
</protein>
<evidence type="ECO:0000313" key="4">
    <source>
        <dbReference type="Proteomes" id="UP000217005"/>
    </source>
</evidence>
<dbReference type="Pfam" id="PF07791">
    <property type="entry name" value="Imm11"/>
    <property type="match status" value="1"/>
</dbReference>
<accession>A0A261SF28</accession>
<dbReference type="RefSeq" id="WP_094826816.1">
    <property type="nucleotide sequence ID" value="NZ_NEVL01000003.1"/>
</dbReference>
<dbReference type="OrthoDB" id="8652351at2"/>
<dbReference type="Proteomes" id="UP000217005">
    <property type="component" value="Unassembled WGS sequence"/>
</dbReference>
<dbReference type="InterPro" id="IPR012433">
    <property type="entry name" value="Imm11"/>
</dbReference>
<evidence type="ECO:0000259" key="2">
    <source>
        <dbReference type="Pfam" id="PF07791"/>
    </source>
</evidence>
<organism evidence="3 4">
    <name type="scientific">Bordetella genomosp. 1</name>
    <dbReference type="NCBI Taxonomy" id="1395607"/>
    <lineage>
        <taxon>Bacteria</taxon>
        <taxon>Pseudomonadati</taxon>
        <taxon>Pseudomonadota</taxon>
        <taxon>Betaproteobacteria</taxon>
        <taxon>Burkholderiales</taxon>
        <taxon>Alcaligenaceae</taxon>
        <taxon>Bordetella</taxon>
    </lineage>
</organism>
<feature type="region of interest" description="Disordered" evidence="1">
    <location>
        <begin position="67"/>
        <end position="88"/>
    </location>
</feature>
<dbReference type="EMBL" id="NEVL01000003">
    <property type="protein sequence ID" value="OZI36008.1"/>
    <property type="molecule type" value="Genomic_DNA"/>
</dbReference>
<gene>
    <name evidence="3" type="ORF">CEG14_13295</name>
</gene>
<proteinExistence type="predicted"/>
<reference evidence="3 4" key="1">
    <citation type="submission" date="2017-05" db="EMBL/GenBank/DDBJ databases">
        <title>Complete and WGS of Bordetella genogroups.</title>
        <authorList>
            <person name="Spilker T."/>
            <person name="LiPuma J."/>
        </authorList>
    </citation>
    <scope>NUCLEOTIDE SEQUENCE [LARGE SCALE GENOMIC DNA]</scope>
    <source>
        <strain evidence="3 4">AU17610</strain>
    </source>
</reference>
<sequence>MRWWQRLGFGRAEIPADAAPAAGGGKAQEGRYYVLDASLWRDGIGPGLEFTNEARLILPGRYTMELPDGRPDPYPERPQLRHVPEEGGPPRDFEIKAGIWIITDPLKRIFERVDPQGFAFADCDYLLPDGSPGPRRYLCAVVRMLDALDVPASRVKVKPEWDFVAEREDKVYSVLGGGSLVFRPEIVGDAHVFIQDRLGTGPICDRVMFDALTAAKLDGVQLRDVAAL</sequence>
<comment type="caution">
    <text evidence="3">The sequence shown here is derived from an EMBL/GenBank/DDBJ whole genome shotgun (WGS) entry which is preliminary data.</text>
</comment>
<feature type="domain" description="Immunity MXAN-0049 protein" evidence="2">
    <location>
        <begin position="31"/>
        <end position="226"/>
    </location>
</feature>
<name>A0A261SF28_9BORD</name>
<dbReference type="AlphaFoldDB" id="A0A261SF28"/>
<evidence type="ECO:0000256" key="1">
    <source>
        <dbReference type="SAM" id="MobiDB-lite"/>
    </source>
</evidence>